<evidence type="ECO:0000256" key="1">
    <source>
        <dbReference type="SAM" id="MobiDB-lite"/>
    </source>
</evidence>
<dbReference type="AlphaFoldDB" id="A0A3M7QC51"/>
<proteinExistence type="predicted"/>
<feature type="compositionally biased region" description="Low complexity" evidence="1">
    <location>
        <begin position="235"/>
        <end position="245"/>
    </location>
</feature>
<sequence length="267" mass="28183">MTNQPQFRQFQLMSNSSSQNSQNGQVVIQQPNIVMNSNTGQPQTTIRKVGSSTNISTLQQKVQVINRGNIQIVQANSGQRLTKTTPLNTTSVSSSTSNSTPIQFQQAFQQQTAKQPAPNSNQTTSVSTLTSGATMPTLKTSTTPAQKSSSTPTTVKTLLASSSQAPNFSIISTSAGVNTSGIPQAIPINSSLSQVLRQLGNQNNLSINIQSLNSINASPIQLIQATSSNSGTNVSDSNENSNNSEPTLVVGSNNNSNLTSSQNENKQ</sequence>
<gene>
    <name evidence="2" type="ORF">BpHYR1_047155</name>
</gene>
<comment type="caution">
    <text evidence="2">The sequence shown here is derived from an EMBL/GenBank/DDBJ whole genome shotgun (WGS) entry which is preliminary data.</text>
</comment>
<feature type="compositionally biased region" description="Polar residues" evidence="1">
    <location>
        <begin position="119"/>
        <end position="154"/>
    </location>
</feature>
<keyword evidence="3" id="KW-1185">Reference proteome</keyword>
<protein>
    <submittedName>
        <fullName evidence="2">Uncharacterized protein</fullName>
    </submittedName>
</protein>
<dbReference type="EMBL" id="REGN01006618">
    <property type="protein sequence ID" value="RNA08819.1"/>
    <property type="molecule type" value="Genomic_DNA"/>
</dbReference>
<reference evidence="2 3" key="1">
    <citation type="journal article" date="2018" name="Sci. Rep.">
        <title>Genomic signatures of local adaptation to the degree of environmental predictability in rotifers.</title>
        <authorList>
            <person name="Franch-Gras L."/>
            <person name="Hahn C."/>
            <person name="Garcia-Roger E.M."/>
            <person name="Carmona M.J."/>
            <person name="Serra M."/>
            <person name="Gomez A."/>
        </authorList>
    </citation>
    <scope>NUCLEOTIDE SEQUENCE [LARGE SCALE GENOMIC DNA]</scope>
    <source>
        <strain evidence="2">HYR1</strain>
    </source>
</reference>
<accession>A0A3M7QC51</accession>
<evidence type="ECO:0000313" key="2">
    <source>
        <dbReference type="EMBL" id="RNA08819.1"/>
    </source>
</evidence>
<feature type="region of interest" description="Disordered" evidence="1">
    <location>
        <begin position="227"/>
        <end position="267"/>
    </location>
</feature>
<dbReference type="Proteomes" id="UP000276133">
    <property type="component" value="Unassembled WGS sequence"/>
</dbReference>
<feature type="compositionally biased region" description="Low complexity" evidence="1">
    <location>
        <begin position="252"/>
        <end position="267"/>
    </location>
</feature>
<organism evidence="2 3">
    <name type="scientific">Brachionus plicatilis</name>
    <name type="common">Marine rotifer</name>
    <name type="synonym">Brachionus muelleri</name>
    <dbReference type="NCBI Taxonomy" id="10195"/>
    <lineage>
        <taxon>Eukaryota</taxon>
        <taxon>Metazoa</taxon>
        <taxon>Spiralia</taxon>
        <taxon>Gnathifera</taxon>
        <taxon>Rotifera</taxon>
        <taxon>Eurotatoria</taxon>
        <taxon>Monogononta</taxon>
        <taxon>Pseudotrocha</taxon>
        <taxon>Ploima</taxon>
        <taxon>Brachionidae</taxon>
        <taxon>Brachionus</taxon>
    </lineage>
</organism>
<feature type="compositionally biased region" description="Low complexity" evidence="1">
    <location>
        <begin position="106"/>
        <end position="118"/>
    </location>
</feature>
<feature type="region of interest" description="Disordered" evidence="1">
    <location>
        <begin position="1"/>
        <end position="22"/>
    </location>
</feature>
<name>A0A3M7QC51_BRAPC</name>
<evidence type="ECO:0000313" key="3">
    <source>
        <dbReference type="Proteomes" id="UP000276133"/>
    </source>
</evidence>
<feature type="compositionally biased region" description="Polar residues" evidence="1">
    <location>
        <begin position="1"/>
        <end position="13"/>
    </location>
</feature>
<feature type="region of interest" description="Disordered" evidence="1">
    <location>
        <begin position="106"/>
        <end position="154"/>
    </location>
</feature>